<evidence type="ECO:0000256" key="1">
    <source>
        <dbReference type="SAM" id="MobiDB-lite"/>
    </source>
</evidence>
<dbReference type="Proteomes" id="UP000471705">
    <property type="component" value="Unassembled WGS sequence"/>
</dbReference>
<dbReference type="Pfam" id="PF10907">
    <property type="entry name" value="DUF2749"/>
    <property type="match status" value="1"/>
</dbReference>
<feature type="compositionally biased region" description="Low complexity" evidence="1">
    <location>
        <begin position="35"/>
        <end position="47"/>
    </location>
</feature>
<dbReference type="RefSeq" id="WP_164048561.1">
    <property type="nucleotide sequence ID" value="NZ_WUFV01000018.1"/>
</dbReference>
<dbReference type="EMBL" id="WUFV01000018">
    <property type="protein sequence ID" value="NEK18138.1"/>
    <property type="molecule type" value="Genomic_DNA"/>
</dbReference>
<name>A0A7K3VNS4_RHILE</name>
<proteinExistence type="predicted"/>
<sequence>MSPRVIIILAVVAALAVGAGVITRIVQPYPVPMSGAGEASAQPASAADRLEQREKFFGGDTTRDIRGGQEMKPRW</sequence>
<accession>A0A7K3VNS4</accession>
<evidence type="ECO:0000313" key="4">
    <source>
        <dbReference type="Proteomes" id="UP000471705"/>
    </source>
</evidence>
<dbReference type="AlphaFoldDB" id="A0A7K3VNS4"/>
<feature type="compositionally biased region" description="Basic and acidic residues" evidence="1">
    <location>
        <begin position="48"/>
        <end position="75"/>
    </location>
</feature>
<protein>
    <submittedName>
        <fullName evidence="3">Entry exclusion protein TrbK</fullName>
    </submittedName>
</protein>
<evidence type="ECO:0000313" key="3">
    <source>
        <dbReference type="EMBL" id="NEK18138.1"/>
    </source>
</evidence>
<dbReference type="InterPro" id="IPR024475">
    <property type="entry name" value="TrbJ/K_C"/>
</dbReference>
<gene>
    <name evidence="3" type="primary">trbK</name>
    <name evidence="3" type="ORF">GR257_25330</name>
</gene>
<organism evidence="3 4">
    <name type="scientific">Rhizobium leguminosarum</name>
    <dbReference type="NCBI Taxonomy" id="384"/>
    <lineage>
        <taxon>Bacteria</taxon>
        <taxon>Pseudomonadati</taxon>
        <taxon>Pseudomonadota</taxon>
        <taxon>Alphaproteobacteria</taxon>
        <taxon>Hyphomicrobiales</taxon>
        <taxon>Rhizobiaceae</taxon>
        <taxon>Rhizobium/Agrobacterium group</taxon>
        <taxon>Rhizobium</taxon>
    </lineage>
</organism>
<feature type="domain" description="Type IV conjugative transfer protein TrbJ/K C-terminal" evidence="2">
    <location>
        <begin position="1"/>
        <end position="75"/>
    </location>
</feature>
<evidence type="ECO:0000259" key="2">
    <source>
        <dbReference type="Pfam" id="PF10907"/>
    </source>
</evidence>
<comment type="caution">
    <text evidence="3">The sequence shown here is derived from an EMBL/GenBank/DDBJ whole genome shotgun (WGS) entry which is preliminary data.</text>
</comment>
<dbReference type="NCBIfam" id="TIGR04361">
    <property type="entry name" value="TrbK_Ti"/>
    <property type="match status" value="1"/>
</dbReference>
<feature type="region of interest" description="Disordered" evidence="1">
    <location>
        <begin position="35"/>
        <end position="75"/>
    </location>
</feature>
<dbReference type="InterPro" id="IPR020065">
    <property type="entry name" value="Conjugal_tfr_protein_TrbK"/>
</dbReference>
<reference evidence="3 4" key="1">
    <citation type="submission" date="2019-12" db="EMBL/GenBank/DDBJ databases">
        <title>Rhizobium genotypes associated with high levels of biological nitrogen fixation by grain legumes in a temperate-maritime cropping system.</title>
        <authorList>
            <person name="Maluk M."/>
            <person name="Francesc Ferrando Molina F."/>
            <person name="Lopez Del Egido L."/>
            <person name="Lafos M."/>
            <person name="Langarica-Fuentes A."/>
            <person name="Gebre Yohannes G."/>
            <person name="Young M.W."/>
            <person name="Martin P."/>
            <person name="Gantlett R."/>
            <person name="Kenicer G."/>
            <person name="Hawes C."/>
            <person name="Begg G.S."/>
            <person name="Quilliam R.S."/>
            <person name="Squire G.R."/>
            <person name="Poole P.S."/>
            <person name="Young P.W."/>
            <person name="Iannetta P.M."/>
            <person name="James E.K."/>
        </authorList>
    </citation>
    <scope>NUCLEOTIDE SEQUENCE [LARGE SCALE GENOMIC DNA]</scope>
    <source>
        <strain evidence="3 4">JHI54</strain>
    </source>
</reference>